<dbReference type="InterPro" id="IPR013830">
    <property type="entry name" value="SGNH_hydro"/>
</dbReference>
<dbReference type="SUPFAM" id="SSF52266">
    <property type="entry name" value="SGNH hydrolase"/>
    <property type="match status" value="1"/>
</dbReference>
<name>A0AB35Y7D7_9FIRM</name>
<gene>
    <name evidence="3" type="ORF">WF834_08625</name>
</gene>
<dbReference type="Gene3D" id="3.40.50.1110">
    <property type="entry name" value="SGNH hydrolase"/>
    <property type="match status" value="1"/>
</dbReference>
<dbReference type="Proteomes" id="UP001373196">
    <property type="component" value="Unassembled WGS sequence"/>
</dbReference>
<evidence type="ECO:0000313" key="4">
    <source>
        <dbReference type="Proteomes" id="UP001373196"/>
    </source>
</evidence>
<dbReference type="AlphaFoldDB" id="A0AB35Y7D7"/>
<evidence type="ECO:0000256" key="1">
    <source>
        <dbReference type="SAM" id="Phobius"/>
    </source>
</evidence>
<dbReference type="RefSeq" id="WP_339395597.1">
    <property type="nucleotide sequence ID" value="NZ_JBBFGL010000007.1"/>
</dbReference>
<evidence type="ECO:0000259" key="2">
    <source>
        <dbReference type="Pfam" id="PF13472"/>
    </source>
</evidence>
<accession>A0AB35Y7D7</accession>
<dbReference type="InterPro" id="IPR036514">
    <property type="entry name" value="SGNH_hydro_sf"/>
</dbReference>
<protein>
    <submittedName>
        <fullName evidence="3">GDSL-type esterase/lipase family protein</fullName>
    </submittedName>
</protein>
<reference evidence="3" key="1">
    <citation type="submission" date="2024-03" db="EMBL/GenBank/DDBJ databases">
        <authorList>
            <person name="Plomp N."/>
            <person name="Harmsen H.J."/>
        </authorList>
    </citation>
    <scope>NUCLEOTIDE SEQUENCE</scope>
    <source>
        <strain evidence="3">HTF-128</strain>
    </source>
</reference>
<evidence type="ECO:0000313" key="3">
    <source>
        <dbReference type="EMBL" id="MEJ5196236.1"/>
    </source>
</evidence>
<feature type="domain" description="SGNH hydrolase-type esterase" evidence="2">
    <location>
        <begin position="113"/>
        <end position="288"/>
    </location>
</feature>
<feature type="transmembrane region" description="Helical" evidence="1">
    <location>
        <begin position="20"/>
        <end position="39"/>
    </location>
</feature>
<proteinExistence type="predicted"/>
<keyword evidence="1" id="KW-1133">Transmembrane helix</keyword>
<keyword evidence="1" id="KW-0472">Membrane</keyword>
<organism evidence="3 4">
    <name type="scientific">Faecalibacterium wellingii</name>
    <dbReference type="NCBI Taxonomy" id="2929491"/>
    <lineage>
        <taxon>Bacteria</taxon>
        <taxon>Bacillati</taxon>
        <taxon>Bacillota</taxon>
        <taxon>Clostridia</taxon>
        <taxon>Eubacteriales</taxon>
        <taxon>Oscillospiraceae</taxon>
        <taxon>Faecalibacterium</taxon>
    </lineage>
</organism>
<dbReference type="Pfam" id="PF13472">
    <property type="entry name" value="Lipase_GDSL_2"/>
    <property type="match status" value="1"/>
</dbReference>
<dbReference type="EMBL" id="JBBFGL010000007">
    <property type="protein sequence ID" value="MEJ5196236.1"/>
    <property type="molecule type" value="Genomic_DNA"/>
</dbReference>
<keyword evidence="1" id="KW-0812">Transmembrane</keyword>
<comment type="caution">
    <text evidence="3">The sequence shown here is derived from an EMBL/GenBank/DDBJ whole genome shotgun (WGS) entry which is preliminary data.</text>
</comment>
<sequence length="299" mass="33717">MADYQEYRRRVLRRRWRRRFMATGLLLLLLMVGAIGMLWKSLHRETSPSGMGQNTILQEVTQDDTWNTVSYAVARPLTVQALAGSTATALDFRMAAVPQSTAVEKSWFNDVSFLGDSLTQGMQLYEEGMQNAMFCAYKGVGPNVIVNGTTCKRADGTTEVPLEALTAQNPRAVYLLLGTNVLGRDTDYSSFLTYYRLMLDMLNQTLPNTKIYVQSITPVRPEVSQKSGHEGLNRDRLYQINNELAAIALEKDCYFLNLWEVLADENGDLIESYAQPDGYHLRPAGYAAWVDYLRSHTAE</sequence>